<dbReference type="PATRIC" id="fig|595434.4.peg.5886"/>
<evidence type="ECO:0000256" key="2">
    <source>
        <dbReference type="SAM" id="Phobius"/>
    </source>
</evidence>
<feature type="region of interest" description="Disordered" evidence="1">
    <location>
        <begin position="273"/>
        <end position="297"/>
    </location>
</feature>
<keyword evidence="2 3" id="KW-0812">Transmembrane</keyword>
<evidence type="ECO:0000313" key="4">
    <source>
        <dbReference type="Proteomes" id="UP000036367"/>
    </source>
</evidence>
<dbReference type="AlphaFoldDB" id="A0A0J1B4A7"/>
<sequence length="297" mass="31480">MMNRVGVSMTGHRIVCPRCKTTLQLPAATGAVKVKCPKCELMLTVRAPATSAVPISVPPENLFDSLPSSSSSGSGRSAAAPPSSVFRPSGPVTVYQPPKPAKKRGGGANAAVKIISTIVGLGVLSVVLCAGGIFAIGYLGSRHSGWTSVSYKGYTINMPAGEDRRDKSQQFPGTTVHELTGRRKETGSQYSLVVADLPAAIDPSIPIAELLRDMRIRLSNSRPVARSGVDGMAGTMQSGVGGIEGSDCEIFVHNRNLVVVMYSPYSEIRDLVGGQREPRSNESELDKPSEFFDSLEF</sequence>
<keyword evidence="2" id="KW-0472">Membrane</keyword>
<accession>A0A0J1B4A7</accession>
<feature type="region of interest" description="Disordered" evidence="1">
    <location>
        <begin position="66"/>
        <end position="106"/>
    </location>
</feature>
<keyword evidence="2" id="KW-1133">Transmembrane helix</keyword>
<feature type="transmembrane region" description="Helical" evidence="2">
    <location>
        <begin position="110"/>
        <end position="139"/>
    </location>
</feature>
<feature type="compositionally biased region" description="Low complexity" evidence="1">
    <location>
        <begin position="66"/>
        <end position="84"/>
    </location>
</feature>
<proteinExistence type="predicted"/>
<organism evidence="3 4">
    <name type="scientific">Rhodopirellula islandica</name>
    <dbReference type="NCBI Taxonomy" id="595434"/>
    <lineage>
        <taxon>Bacteria</taxon>
        <taxon>Pseudomonadati</taxon>
        <taxon>Planctomycetota</taxon>
        <taxon>Planctomycetia</taxon>
        <taxon>Pirellulales</taxon>
        <taxon>Pirellulaceae</taxon>
        <taxon>Rhodopirellula</taxon>
    </lineage>
</organism>
<dbReference type="Proteomes" id="UP000036367">
    <property type="component" value="Unassembled WGS sequence"/>
</dbReference>
<dbReference type="STRING" id="595434.RISK_006194"/>
<dbReference type="EMBL" id="LECT01000050">
    <property type="protein sequence ID" value="KLU01695.1"/>
    <property type="molecule type" value="Genomic_DNA"/>
</dbReference>
<evidence type="ECO:0000256" key="1">
    <source>
        <dbReference type="SAM" id="MobiDB-lite"/>
    </source>
</evidence>
<feature type="compositionally biased region" description="Basic and acidic residues" evidence="1">
    <location>
        <begin position="276"/>
        <end position="290"/>
    </location>
</feature>
<keyword evidence="4" id="KW-1185">Reference proteome</keyword>
<protein>
    <submittedName>
        <fullName evidence="3">Transmembrane protein</fullName>
    </submittedName>
</protein>
<evidence type="ECO:0000313" key="3">
    <source>
        <dbReference type="EMBL" id="KLU01695.1"/>
    </source>
</evidence>
<reference evidence="3" key="1">
    <citation type="submission" date="2015-05" db="EMBL/GenBank/DDBJ databases">
        <title>Permanent draft genome of Rhodopirellula islandicus K833.</title>
        <authorList>
            <person name="Kizina J."/>
            <person name="Richter M."/>
            <person name="Glockner F.O."/>
            <person name="Harder J."/>
        </authorList>
    </citation>
    <scope>NUCLEOTIDE SEQUENCE [LARGE SCALE GENOMIC DNA]</scope>
    <source>
        <strain evidence="3">K833</strain>
    </source>
</reference>
<gene>
    <name evidence="3" type="ORF">RISK_006194</name>
</gene>
<comment type="caution">
    <text evidence="3">The sequence shown here is derived from an EMBL/GenBank/DDBJ whole genome shotgun (WGS) entry which is preliminary data.</text>
</comment>
<name>A0A0J1B4A7_RHOIS</name>